<comment type="caution">
    <text evidence="2">The sequence shown here is derived from an EMBL/GenBank/DDBJ whole genome shotgun (WGS) entry which is preliminary data.</text>
</comment>
<evidence type="ECO:0000256" key="1">
    <source>
        <dbReference type="SAM" id="MobiDB-lite"/>
    </source>
</evidence>
<dbReference type="EMBL" id="JANFNG010000029">
    <property type="protein sequence ID" value="MCQ4084035.1"/>
    <property type="molecule type" value="Genomic_DNA"/>
</dbReference>
<keyword evidence="3" id="KW-1185">Reference proteome</keyword>
<feature type="region of interest" description="Disordered" evidence="1">
    <location>
        <begin position="1"/>
        <end position="40"/>
    </location>
</feature>
<reference evidence="2" key="1">
    <citation type="submission" date="2022-06" db="EMBL/GenBank/DDBJ databases">
        <title>Draft genome sequence of Streptomyces sp. RB6PN25 isolated from peat swamp forest in Thailand.</title>
        <authorList>
            <person name="Duangmal K."/>
            <person name="Klaysubun C."/>
        </authorList>
    </citation>
    <scope>NUCLEOTIDE SEQUENCE</scope>
    <source>
        <strain evidence="2">RB6PN25</strain>
    </source>
</reference>
<accession>A0ABT1Q5G1</accession>
<proteinExistence type="predicted"/>
<organism evidence="2 3">
    <name type="scientific">Streptomyces humicola</name>
    <dbReference type="NCBI Taxonomy" id="2953240"/>
    <lineage>
        <taxon>Bacteria</taxon>
        <taxon>Bacillati</taxon>
        <taxon>Actinomycetota</taxon>
        <taxon>Actinomycetes</taxon>
        <taxon>Kitasatosporales</taxon>
        <taxon>Streptomycetaceae</taxon>
        <taxon>Streptomyces</taxon>
    </lineage>
</organism>
<evidence type="ECO:0000313" key="2">
    <source>
        <dbReference type="EMBL" id="MCQ4084035.1"/>
    </source>
</evidence>
<gene>
    <name evidence="2" type="ORF">NGB36_26490</name>
</gene>
<dbReference type="RefSeq" id="WP_255923126.1">
    <property type="nucleotide sequence ID" value="NZ_JANFNG010000029.1"/>
</dbReference>
<protein>
    <submittedName>
        <fullName evidence="2">Uncharacterized protein</fullName>
    </submittedName>
</protein>
<name>A0ABT1Q5G1_9ACTN</name>
<dbReference type="Proteomes" id="UP001057702">
    <property type="component" value="Unassembled WGS sequence"/>
</dbReference>
<evidence type="ECO:0000313" key="3">
    <source>
        <dbReference type="Proteomes" id="UP001057702"/>
    </source>
</evidence>
<sequence>MPRSTIPARDTIQVRTAATPSAGPRISTTTSLGSPVTGRASVAAATPTALPWIRTRRRQMPTPPLRVGIAVDVSGR</sequence>